<dbReference type="PRINTS" id="PR00368">
    <property type="entry name" value="FADPNR"/>
</dbReference>
<comment type="subunit">
    <text evidence="7">Homodimer.</text>
</comment>
<evidence type="ECO:0000313" key="11">
    <source>
        <dbReference type="Proteomes" id="UP000647416"/>
    </source>
</evidence>
<keyword evidence="11" id="KW-1185">Reference proteome</keyword>
<keyword evidence="2 7" id="KW-0285">Flavoprotein</keyword>
<dbReference type="AlphaFoldDB" id="A0A926FER2"/>
<comment type="catalytic activity">
    <reaction evidence="7">
        <text>[thioredoxin]-dithiol + NADP(+) = [thioredoxin]-disulfide + NADPH + H(+)</text>
        <dbReference type="Rhea" id="RHEA:20345"/>
        <dbReference type="Rhea" id="RHEA-COMP:10698"/>
        <dbReference type="Rhea" id="RHEA-COMP:10700"/>
        <dbReference type="ChEBI" id="CHEBI:15378"/>
        <dbReference type="ChEBI" id="CHEBI:29950"/>
        <dbReference type="ChEBI" id="CHEBI:50058"/>
        <dbReference type="ChEBI" id="CHEBI:57783"/>
        <dbReference type="ChEBI" id="CHEBI:58349"/>
        <dbReference type="EC" id="1.8.1.9"/>
    </reaction>
</comment>
<evidence type="ECO:0000256" key="2">
    <source>
        <dbReference type="ARBA" id="ARBA00022630"/>
    </source>
</evidence>
<dbReference type="EMBL" id="JACRTE010000014">
    <property type="protein sequence ID" value="MBC8597109.1"/>
    <property type="molecule type" value="Genomic_DNA"/>
</dbReference>
<feature type="domain" description="FAD/NAD(P)-binding" evidence="9">
    <location>
        <begin position="4"/>
        <end position="288"/>
    </location>
</feature>
<keyword evidence="4 7" id="KW-0560">Oxidoreductase</keyword>
<reference evidence="10" key="1">
    <citation type="submission" date="2020-08" db="EMBL/GenBank/DDBJ databases">
        <title>Genome public.</title>
        <authorList>
            <person name="Liu C."/>
            <person name="Sun Q."/>
        </authorList>
    </citation>
    <scope>NUCLEOTIDE SEQUENCE</scope>
    <source>
        <strain evidence="10">NSJ-50</strain>
    </source>
</reference>
<dbReference type="GO" id="GO:0005737">
    <property type="term" value="C:cytoplasm"/>
    <property type="evidence" value="ECO:0007669"/>
    <property type="project" value="InterPro"/>
</dbReference>
<sequence length="301" mass="32176">MEKYDIIIIGAGPAGLNAALYSARAGLKTLVLERLFAGGQAATTSEVENFIGTGKIGGAALCMQMEKQAKDFGAVIKFEDVVSLDTAKKEVTTKKNVYSARAVIVATGAKPRNLGIDGEEKFRGRGVSYCATCDGGFFRDKTACVIGGGDTAVEDALYLANLCKKVYVIHRRDTFRAARSNAEKLRKNDKIEIIFDTVPEKISGGDFVENLRVKNVKTGKVRDILTDAVFVAVGTVPTNSLTAGTLKTDENGYIIVDRNMRTSQRGIYAAGDICQKPLRQIITACADGAVAATAAAEDIME</sequence>
<dbReference type="Pfam" id="PF07992">
    <property type="entry name" value="Pyr_redox_2"/>
    <property type="match status" value="1"/>
</dbReference>
<dbReference type="InterPro" id="IPR005982">
    <property type="entry name" value="Thioredox_Rdtase"/>
</dbReference>
<dbReference type="Proteomes" id="UP000647416">
    <property type="component" value="Unassembled WGS sequence"/>
</dbReference>
<organism evidence="10 11">
    <name type="scientific">Qingrenia yutianensis</name>
    <dbReference type="NCBI Taxonomy" id="2763676"/>
    <lineage>
        <taxon>Bacteria</taxon>
        <taxon>Bacillati</taxon>
        <taxon>Bacillota</taxon>
        <taxon>Clostridia</taxon>
        <taxon>Eubacteriales</taxon>
        <taxon>Oscillospiraceae</taxon>
        <taxon>Qingrenia</taxon>
    </lineage>
</organism>
<dbReference type="GO" id="GO:0004791">
    <property type="term" value="F:thioredoxin-disulfide reductase (NADPH) activity"/>
    <property type="evidence" value="ECO:0007669"/>
    <property type="project" value="UniProtKB-UniRule"/>
</dbReference>
<dbReference type="InterPro" id="IPR023753">
    <property type="entry name" value="FAD/NAD-binding_dom"/>
</dbReference>
<evidence type="ECO:0000256" key="6">
    <source>
        <dbReference type="ARBA" id="ARBA00023284"/>
    </source>
</evidence>
<comment type="similarity">
    <text evidence="1 7">Belongs to the class-II pyridine nucleotide-disulfide oxidoreductase family.</text>
</comment>
<dbReference type="Gene3D" id="3.50.50.60">
    <property type="entry name" value="FAD/NAD(P)-binding domain"/>
    <property type="match status" value="2"/>
</dbReference>
<dbReference type="InterPro" id="IPR008255">
    <property type="entry name" value="Pyr_nucl-diS_OxRdtase_2_AS"/>
</dbReference>
<evidence type="ECO:0000256" key="1">
    <source>
        <dbReference type="ARBA" id="ARBA00009333"/>
    </source>
</evidence>
<dbReference type="SUPFAM" id="SSF51905">
    <property type="entry name" value="FAD/NAD(P)-binding domain"/>
    <property type="match status" value="1"/>
</dbReference>
<comment type="caution">
    <text evidence="10">The sequence shown here is derived from an EMBL/GenBank/DDBJ whole genome shotgun (WGS) entry which is preliminary data.</text>
</comment>
<keyword evidence="6 7" id="KW-0676">Redox-active center</keyword>
<name>A0A926FER2_9FIRM</name>
<evidence type="ECO:0000256" key="7">
    <source>
        <dbReference type="RuleBase" id="RU003880"/>
    </source>
</evidence>
<keyword evidence="8" id="KW-0521">NADP</keyword>
<dbReference type="RefSeq" id="WP_262432441.1">
    <property type="nucleotide sequence ID" value="NZ_JACRTE010000014.1"/>
</dbReference>
<accession>A0A926FER2</accession>
<evidence type="ECO:0000259" key="9">
    <source>
        <dbReference type="Pfam" id="PF07992"/>
    </source>
</evidence>
<gene>
    <name evidence="10" type="primary">trxB</name>
    <name evidence="10" type="ORF">H8706_09545</name>
</gene>
<dbReference type="NCBIfam" id="TIGR01292">
    <property type="entry name" value="TRX_reduct"/>
    <property type="match status" value="1"/>
</dbReference>
<keyword evidence="3 7" id="KW-0274">FAD</keyword>
<dbReference type="PRINTS" id="PR00469">
    <property type="entry name" value="PNDRDTASEII"/>
</dbReference>
<dbReference type="GO" id="GO:0019430">
    <property type="term" value="P:removal of superoxide radicals"/>
    <property type="evidence" value="ECO:0007669"/>
    <property type="project" value="UniProtKB-UniRule"/>
</dbReference>
<dbReference type="PROSITE" id="PS00573">
    <property type="entry name" value="PYRIDINE_REDOX_2"/>
    <property type="match status" value="1"/>
</dbReference>
<proteinExistence type="inferred from homology"/>
<comment type="cofactor">
    <cofactor evidence="8">
        <name>FAD</name>
        <dbReference type="ChEBI" id="CHEBI:57692"/>
    </cofactor>
    <text evidence="8">Binds 1 FAD per subunit.</text>
</comment>
<evidence type="ECO:0000256" key="4">
    <source>
        <dbReference type="ARBA" id="ARBA00023002"/>
    </source>
</evidence>
<dbReference type="PANTHER" id="PTHR48105">
    <property type="entry name" value="THIOREDOXIN REDUCTASE 1-RELATED-RELATED"/>
    <property type="match status" value="1"/>
</dbReference>
<dbReference type="InterPro" id="IPR036188">
    <property type="entry name" value="FAD/NAD-bd_sf"/>
</dbReference>
<dbReference type="EC" id="1.8.1.9" evidence="7"/>
<evidence type="ECO:0000256" key="5">
    <source>
        <dbReference type="ARBA" id="ARBA00023157"/>
    </source>
</evidence>
<evidence type="ECO:0000313" key="10">
    <source>
        <dbReference type="EMBL" id="MBC8597109.1"/>
    </source>
</evidence>
<evidence type="ECO:0000256" key="8">
    <source>
        <dbReference type="RuleBase" id="RU003881"/>
    </source>
</evidence>
<dbReference type="InterPro" id="IPR050097">
    <property type="entry name" value="Ferredoxin-NADP_redctase_2"/>
</dbReference>
<keyword evidence="5" id="KW-1015">Disulfide bond</keyword>
<evidence type="ECO:0000256" key="3">
    <source>
        <dbReference type="ARBA" id="ARBA00022827"/>
    </source>
</evidence>
<protein>
    <recommendedName>
        <fullName evidence="7">Thioredoxin reductase</fullName>
        <ecNumber evidence="7">1.8.1.9</ecNumber>
    </recommendedName>
</protein>